<organism evidence="1 2">
    <name type="scientific">Nonomuraea pusilla</name>
    <dbReference type="NCBI Taxonomy" id="46177"/>
    <lineage>
        <taxon>Bacteria</taxon>
        <taxon>Bacillati</taxon>
        <taxon>Actinomycetota</taxon>
        <taxon>Actinomycetes</taxon>
        <taxon>Streptosporangiales</taxon>
        <taxon>Streptosporangiaceae</taxon>
        <taxon>Nonomuraea</taxon>
    </lineage>
</organism>
<dbReference type="InterPro" id="IPR004401">
    <property type="entry name" value="YbaB/EbfC"/>
</dbReference>
<gene>
    <name evidence="1" type="ORF">SAMN05660976_04038</name>
</gene>
<dbReference type="Gene3D" id="3.30.1310.10">
    <property type="entry name" value="Nucleoid-associated protein YbaB-like domain"/>
    <property type="match status" value="1"/>
</dbReference>
<dbReference type="RefSeq" id="WP_055506571.1">
    <property type="nucleotide sequence ID" value="NZ_BBZG01000004.1"/>
</dbReference>
<name>A0A1H7V9F4_9ACTN</name>
<keyword evidence="1" id="KW-0238">DNA-binding</keyword>
<dbReference type="OrthoDB" id="3829223at2"/>
<dbReference type="InterPro" id="IPR036894">
    <property type="entry name" value="YbaB-like_sf"/>
</dbReference>
<evidence type="ECO:0000313" key="1">
    <source>
        <dbReference type="EMBL" id="SEM05505.1"/>
    </source>
</evidence>
<protein>
    <submittedName>
        <fullName evidence="1">YbaB/EbfC DNA-binding family protein</fullName>
    </submittedName>
</protein>
<evidence type="ECO:0000313" key="2">
    <source>
        <dbReference type="Proteomes" id="UP000198953"/>
    </source>
</evidence>
<dbReference type="STRING" id="46177.SAMN05660976_04038"/>
<reference evidence="1 2" key="1">
    <citation type="submission" date="2016-10" db="EMBL/GenBank/DDBJ databases">
        <authorList>
            <person name="de Groot N.N."/>
        </authorList>
    </citation>
    <scope>NUCLEOTIDE SEQUENCE [LARGE SCALE GENOMIC DNA]</scope>
    <source>
        <strain evidence="1 2">DSM 43357</strain>
    </source>
</reference>
<sequence length="147" mass="16598">MTEFGDFANIDIDKLLRGTDEQFAKAEQLQQEMAKVVGRAEDPDGLVTVEYAQEGLRTLDLHPKAMRLGAAELAEKIKATIEAATADLQRGVNELMSEIYGEEHNPMRFLNDPEGALSQVRQAEATYERTFEDVMGELDRIRRRLDL</sequence>
<dbReference type="Pfam" id="PF02575">
    <property type="entry name" value="YbaB_DNA_bd"/>
    <property type="match status" value="1"/>
</dbReference>
<dbReference type="SUPFAM" id="SSF82607">
    <property type="entry name" value="YbaB-like"/>
    <property type="match status" value="1"/>
</dbReference>
<dbReference type="Proteomes" id="UP000198953">
    <property type="component" value="Unassembled WGS sequence"/>
</dbReference>
<proteinExistence type="predicted"/>
<accession>A0A1H7V9F4</accession>
<dbReference type="GO" id="GO:0003677">
    <property type="term" value="F:DNA binding"/>
    <property type="evidence" value="ECO:0007669"/>
    <property type="project" value="UniProtKB-KW"/>
</dbReference>
<dbReference type="EMBL" id="FOBF01000009">
    <property type="protein sequence ID" value="SEM05505.1"/>
    <property type="molecule type" value="Genomic_DNA"/>
</dbReference>
<keyword evidence="2" id="KW-1185">Reference proteome</keyword>
<dbReference type="AlphaFoldDB" id="A0A1H7V9F4"/>